<keyword evidence="9" id="KW-0902">Two-component regulatory system</keyword>
<keyword evidence="4" id="KW-0597">Phosphoprotein</keyword>
<comment type="catalytic activity">
    <reaction evidence="1">
        <text>ATP + protein L-histidine = ADP + protein N-phospho-L-histidine.</text>
        <dbReference type="EC" id="2.7.13.3"/>
    </reaction>
</comment>
<feature type="transmembrane region" description="Helical" evidence="11">
    <location>
        <begin position="12"/>
        <end position="36"/>
    </location>
</feature>
<dbReference type="PANTHER" id="PTHR42878:SF7">
    <property type="entry name" value="SENSOR HISTIDINE KINASE GLRK"/>
    <property type="match status" value="1"/>
</dbReference>
<evidence type="ECO:0000256" key="5">
    <source>
        <dbReference type="ARBA" id="ARBA00022679"/>
    </source>
</evidence>
<dbReference type="Pfam" id="PF00512">
    <property type="entry name" value="HisKA"/>
    <property type="match status" value="1"/>
</dbReference>
<keyword evidence="11" id="KW-0812">Transmembrane</keyword>
<comment type="caution">
    <text evidence="13">The sequence shown here is derived from an EMBL/GenBank/DDBJ whole genome shotgun (WGS) entry which is preliminary data.</text>
</comment>
<dbReference type="GO" id="GO:0007234">
    <property type="term" value="P:osmosensory signaling via phosphorelay pathway"/>
    <property type="evidence" value="ECO:0007669"/>
    <property type="project" value="TreeGrafter"/>
</dbReference>
<feature type="coiled-coil region" evidence="10">
    <location>
        <begin position="111"/>
        <end position="145"/>
    </location>
</feature>
<evidence type="ECO:0000256" key="1">
    <source>
        <dbReference type="ARBA" id="ARBA00000085"/>
    </source>
</evidence>
<dbReference type="Proteomes" id="UP000637643">
    <property type="component" value="Unassembled WGS sequence"/>
</dbReference>
<dbReference type="SMART" id="SM00387">
    <property type="entry name" value="HATPase_c"/>
    <property type="match status" value="1"/>
</dbReference>
<evidence type="ECO:0000256" key="8">
    <source>
        <dbReference type="ARBA" id="ARBA00022840"/>
    </source>
</evidence>
<keyword evidence="6" id="KW-0547">Nucleotide-binding</keyword>
<keyword evidence="11" id="KW-0472">Membrane</keyword>
<gene>
    <name evidence="13" type="ORF">GCM10010912_35040</name>
</gene>
<dbReference type="GO" id="GO:0030295">
    <property type="term" value="F:protein kinase activator activity"/>
    <property type="evidence" value="ECO:0007669"/>
    <property type="project" value="TreeGrafter"/>
</dbReference>
<protein>
    <recommendedName>
        <fullName evidence="3">histidine kinase</fullName>
        <ecNumber evidence="3">2.7.13.3</ecNumber>
    </recommendedName>
</protein>
<dbReference type="InterPro" id="IPR036097">
    <property type="entry name" value="HisK_dim/P_sf"/>
</dbReference>
<dbReference type="GO" id="GO:0000155">
    <property type="term" value="F:phosphorelay sensor kinase activity"/>
    <property type="evidence" value="ECO:0007669"/>
    <property type="project" value="InterPro"/>
</dbReference>
<reference evidence="13" key="2">
    <citation type="submission" date="2020-09" db="EMBL/GenBank/DDBJ databases">
        <authorList>
            <person name="Sun Q."/>
            <person name="Zhou Y."/>
        </authorList>
    </citation>
    <scope>NUCLEOTIDE SEQUENCE</scope>
    <source>
        <strain evidence="13">CGMCC 1.16134</strain>
    </source>
</reference>
<dbReference type="RefSeq" id="WP_189027043.1">
    <property type="nucleotide sequence ID" value="NZ_BMKR01000013.1"/>
</dbReference>
<keyword evidence="5" id="KW-0808">Transferase</keyword>
<dbReference type="CDD" id="cd00082">
    <property type="entry name" value="HisKA"/>
    <property type="match status" value="1"/>
</dbReference>
<evidence type="ECO:0000256" key="10">
    <source>
        <dbReference type="SAM" id="Coils"/>
    </source>
</evidence>
<keyword evidence="7" id="KW-0418">Kinase</keyword>
<dbReference type="InterPro" id="IPR005467">
    <property type="entry name" value="His_kinase_dom"/>
</dbReference>
<dbReference type="InterPro" id="IPR004358">
    <property type="entry name" value="Sig_transdc_His_kin-like_C"/>
</dbReference>
<evidence type="ECO:0000313" key="13">
    <source>
        <dbReference type="EMBL" id="GGF86753.1"/>
    </source>
</evidence>
<evidence type="ECO:0000256" key="2">
    <source>
        <dbReference type="ARBA" id="ARBA00004370"/>
    </source>
</evidence>
<dbReference type="GO" id="GO:0005524">
    <property type="term" value="F:ATP binding"/>
    <property type="evidence" value="ECO:0007669"/>
    <property type="project" value="UniProtKB-KW"/>
</dbReference>
<organism evidence="13 14">
    <name type="scientific">Paenibacillus albidus</name>
    <dbReference type="NCBI Taxonomy" id="2041023"/>
    <lineage>
        <taxon>Bacteria</taxon>
        <taxon>Bacillati</taxon>
        <taxon>Bacillota</taxon>
        <taxon>Bacilli</taxon>
        <taxon>Bacillales</taxon>
        <taxon>Paenibacillaceae</taxon>
        <taxon>Paenibacillus</taxon>
    </lineage>
</organism>
<sequence>MRTKLRFSLHFVIGLIAWMFGLGLTMLLLVDFLFPLLGIVEDEGYYDLFVLGVFVLNITGYSLVFAWYFGGPLRFMMSWIAALSNGKVEPPETVTGIFKRNHKLKARYRLYNELIANITTLSGSLKQAELERSKLEENKKEWLAGISHDLKTPLTYVTGYSALLLNEEYTWSGEERRTFLQEIQSKGQHMEELISDINLSFQINHSHASLPMQTGTVDLIGFVQRLIADVANDPRAAAYPLSMDSEEQRLELLADEKLLYRALQNVLLNAVIHNPEGTSIHVTIRKDGHGFAEITVTDDGQGMDEHMLNHLFHKYYRGAAAESPKRGLGLGLSIVKSLILAHGGTLTAESEVSKGSSFHIRLPVL</sequence>
<dbReference type="InterPro" id="IPR003661">
    <property type="entry name" value="HisK_dim/P_dom"/>
</dbReference>
<evidence type="ECO:0000256" key="9">
    <source>
        <dbReference type="ARBA" id="ARBA00023012"/>
    </source>
</evidence>
<evidence type="ECO:0000259" key="12">
    <source>
        <dbReference type="PROSITE" id="PS50109"/>
    </source>
</evidence>
<reference evidence="13" key="1">
    <citation type="journal article" date="2014" name="Int. J. Syst. Evol. Microbiol.">
        <title>Complete genome sequence of Corynebacterium casei LMG S-19264T (=DSM 44701T), isolated from a smear-ripened cheese.</title>
        <authorList>
            <consortium name="US DOE Joint Genome Institute (JGI-PGF)"/>
            <person name="Walter F."/>
            <person name="Albersmeier A."/>
            <person name="Kalinowski J."/>
            <person name="Ruckert C."/>
        </authorList>
    </citation>
    <scope>NUCLEOTIDE SEQUENCE</scope>
    <source>
        <strain evidence="13">CGMCC 1.16134</strain>
    </source>
</reference>
<dbReference type="GO" id="GO:0000156">
    <property type="term" value="F:phosphorelay response regulator activity"/>
    <property type="evidence" value="ECO:0007669"/>
    <property type="project" value="TreeGrafter"/>
</dbReference>
<dbReference type="SUPFAM" id="SSF47384">
    <property type="entry name" value="Homodimeric domain of signal transducing histidine kinase"/>
    <property type="match status" value="1"/>
</dbReference>
<dbReference type="SUPFAM" id="SSF55874">
    <property type="entry name" value="ATPase domain of HSP90 chaperone/DNA topoisomerase II/histidine kinase"/>
    <property type="match status" value="1"/>
</dbReference>
<dbReference type="PROSITE" id="PS50109">
    <property type="entry name" value="HIS_KIN"/>
    <property type="match status" value="1"/>
</dbReference>
<proteinExistence type="predicted"/>
<dbReference type="SMART" id="SM00388">
    <property type="entry name" value="HisKA"/>
    <property type="match status" value="1"/>
</dbReference>
<dbReference type="Gene3D" id="3.30.565.10">
    <property type="entry name" value="Histidine kinase-like ATPase, C-terminal domain"/>
    <property type="match status" value="1"/>
</dbReference>
<dbReference type="PANTHER" id="PTHR42878">
    <property type="entry name" value="TWO-COMPONENT HISTIDINE KINASE"/>
    <property type="match status" value="1"/>
</dbReference>
<evidence type="ECO:0000256" key="3">
    <source>
        <dbReference type="ARBA" id="ARBA00012438"/>
    </source>
</evidence>
<dbReference type="AlphaFoldDB" id="A0A917FJR5"/>
<dbReference type="InterPro" id="IPR050351">
    <property type="entry name" value="BphY/WalK/GraS-like"/>
</dbReference>
<evidence type="ECO:0000256" key="7">
    <source>
        <dbReference type="ARBA" id="ARBA00022777"/>
    </source>
</evidence>
<dbReference type="Gene3D" id="1.10.287.130">
    <property type="match status" value="1"/>
</dbReference>
<keyword evidence="14" id="KW-1185">Reference proteome</keyword>
<evidence type="ECO:0000256" key="4">
    <source>
        <dbReference type="ARBA" id="ARBA00022553"/>
    </source>
</evidence>
<keyword evidence="11" id="KW-1133">Transmembrane helix</keyword>
<evidence type="ECO:0000313" key="14">
    <source>
        <dbReference type="Proteomes" id="UP000637643"/>
    </source>
</evidence>
<dbReference type="Pfam" id="PF02518">
    <property type="entry name" value="HATPase_c"/>
    <property type="match status" value="1"/>
</dbReference>
<evidence type="ECO:0000256" key="11">
    <source>
        <dbReference type="SAM" id="Phobius"/>
    </source>
</evidence>
<keyword evidence="10" id="KW-0175">Coiled coil</keyword>
<comment type="subcellular location">
    <subcellularLocation>
        <location evidence="2">Membrane</location>
    </subcellularLocation>
</comment>
<dbReference type="InterPro" id="IPR036890">
    <property type="entry name" value="HATPase_C_sf"/>
</dbReference>
<dbReference type="PRINTS" id="PR00344">
    <property type="entry name" value="BCTRLSENSOR"/>
</dbReference>
<feature type="transmembrane region" description="Helical" evidence="11">
    <location>
        <begin position="48"/>
        <end position="69"/>
    </location>
</feature>
<evidence type="ECO:0000256" key="6">
    <source>
        <dbReference type="ARBA" id="ARBA00022741"/>
    </source>
</evidence>
<dbReference type="CDD" id="cd00075">
    <property type="entry name" value="HATPase"/>
    <property type="match status" value="1"/>
</dbReference>
<dbReference type="EMBL" id="BMKR01000013">
    <property type="protein sequence ID" value="GGF86753.1"/>
    <property type="molecule type" value="Genomic_DNA"/>
</dbReference>
<keyword evidence="8" id="KW-0067">ATP-binding</keyword>
<dbReference type="InterPro" id="IPR003594">
    <property type="entry name" value="HATPase_dom"/>
</dbReference>
<accession>A0A917FJR5</accession>
<name>A0A917FJR5_9BACL</name>
<dbReference type="EC" id="2.7.13.3" evidence="3"/>
<feature type="domain" description="Histidine kinase" evidence="12">
    <location>
        <begin position="145"/>
        <end position="365"/>
    </location>
</feature>